<dbReference type="InterPro" id="IPR014729">
    <property type="entry name" value="Rossmann-like_a/b/a_fold"/>
</dbReference>
<proteinExistence type="inferred from homology"/>
<dbReference type="GO" id="GO:0005524">
    <property type="term" value="F:ATP binding"/>
    <property type="evidence" value="ECO:0007669"/>
    <property type="project" value="UniProtKB-KW"/>
</dbReference>
<dbReference type="SUPFAM" id="SSF56235">
    <property type="entry name" value="N-terminal nucleophile aminohydrolases (Ntn hydrolases)"/>
    <property type="match status" value="1"/>
</dbReference>
<keyword evidence="6" id="KW-0315">Glutamine amidotransferase</keyword>
<dbReference type="InterPro" id="IPR017932">
    <property type="entry name" value="GATase_2_dom"/>
</dbReference>
<dbReference type="PIRSF" id="PIRSF001589">
    <property type="entry name" value="Asn_synthetase_glu-h"/>
    <property type="match status" value="1"/>
</dbReference>
<reference evidence="8 9" key="1">
    <citation type="submission" date="2020-02" db="EMBL/GenBank/DDBJ databases">
        <title>Genome analysis of Thermosulfuriphilus ammonigenes ST65T, an anaerobic thermophilic chemolithoautotrophic bacterium isolated from a deep-sea hydrothermal vent.</title>
        <authorList>
            <person name="Slobodkina G."/>
            <person name="Allioux M."/>
            <person name="Merkel A."/>
            <person name="Alain K."/>
            <person name="Jebbar M."/>
            <person name="Slobodkin A."/>
        </authorList>
    </citation>
    <scope>NUCLEOTIDE SEQUENCE [LARGE SCALE GENOMIC DNA]</scope>
    <source>
        <strain evidence="8 9">ST65</strain>
    </source>
</reference>
<dbReference type="InterPro" id="IPR006426">
    <property type="entry name" value="Asn_synth_AEB"/>
</dbReference>
<name>A0A6G7PUM6_9BACT</name>
<accession>A0A6G7PUM6</accession>
<dbReference type="Gene3D" id="3.40.50.620">
    <property type="entry name" value="HUPs"/>
    <property type="match status" value="1"/>
</dbReference>
<dbReference type="InterPro" id="IPR033738">
    <property type="entry name" value="AsnB_N"/>
</dbReference>
<dbReference type="RefSeq" id="WP_166031355.1">
    <property type="nucleotide sequence ID" value="NZ_CP048877.1"/>
</dbReference>
<dbReference type="GO" id="GO:0006529">
    <property type="term" value="P:asparagine biosynthetic process"/>
    <property type="evidence" value="ECO:0007669"/>
    <property type="project" value="InterPro"/>
</dbReference>
<dbReference type="SUPFAM" id="SSF52402">
    <property type="entry name" value="Adenine nucleotide alpha hydrolases-like"/>
    <property type="match status" value="1"/>
</dbReference>
<gene>
    <name evidence="8" type="primary">asnB</name>
    <name evidence="8" type="ORF">G4V39_02075</name>
</gene>
<evidence type="ECO:0000313" key="8">
    <source>
        <dbReference type="EMBL" id="QIJ71133.1"/>
    </source>
</evidence>
<dbReference type="CDD" id="cd00712">
    <property type="entry name" value="AsnB"/>
    <property type="match status" value="1"/>
</dbReference>
<evidence type="ECO:0000256" key="7">
    <source>
        <dbReference type="ARBA" id="ARBA00048741"/>
    </source>
</evidence>
<evidence type="ECO:0000256" key="2">
    <source>
        <dbReference type="ARBA" id="ARBA00005752"/>
    </source>
</evidence>
<comment type="similarity">
    <text evidence="2">Belongs to the asparagine synthetase family.</text>
</comment>
<evidence type="ECO:0000256" key="6">
    <source>
        <dbReference type="ARBA" id="ARBA00022962"/>
    </source>
</evidence>
<keyword evidence="4" id="KW-0547">Nucleotide-binding</keyword>
<organism evidence="8 9">
    <name type="scientific">Thermosulfuriphilus ammonigenes</name>
    <dbReference type="NCBI Taxonomy" id="1936021"/>
    <lineage>
        <taxon>Bacteria</taxon>
        <taxon>Pseudomonadati</taxon>
        <taxon>Thermodesulfobacteriota</taxon>
        <taxon>Thermodesulfobacteria</taxon>
        <taxon>Thermodesulfobacteriales</taxon>
        <taxon>Thermodesulfobacteriaceae</taxon>
        <taxon>Thermosulfuriphilus</taxon>
    </lineage>
</organism>
<protein>
    <recommendedName>
        <fullName evidence="3">asparagine synthase (glutamine-hydrolyzing)</fullName>
        <ecNumber evidence="3">6.3.5.4</ecNumber>
    </recommendedName>
</protein>
<dbReference type="PANTHER" id="PTHR43284">
    <property type="entry name" value="ASPARAGINE SYNTHETASE (GLUTAMINE-HYDROLYZING)"/>
    <property type="match status" value="1"/>
</dbReference>
<sequence>MCGIAGIVKRSARVEQDELRPLAELLRHRGPDDVGFFVEENLGLVHTRLSIIDLEGGRQPLFSPEGDLVTVANGEIYNFVELRQELEACGRTFLTNSDCETILHAYALWGEGFVTRLNGMFAFALYDQKKGRLFLVRDRLGIKPLFYASLPWGFAFASEIKALLPLLPRIEINPRALIQYLQGQFSSGRETIVRGVYRLPPARVLVLSLEDFSLKEHPYWSALEVAPRRLSFSQAAEEFDHLIEIVFREHMRSDVPFGLFLSGGVDSSVVLALLSRFRQEPVRSFSVGYRGATLESELSEAARMASLFGARHQEIILDRRQIFEALPFSVWAADDLLRDYACLPTAHLAQAAARELKVVFTGEGGDEVFAGYGRYRAGVLERFLKGLRSSGSGGLRTRGQWRRPWPKKVFGEELKRYSKAWREPIVAAWQKTPTSWGYVRRAQYTELVTVLPDDLLVKVDRLLMGHGLEGRVPFLDHRVVEFGLSLPEELKVKAGFGKVFLRRWAEAYLPKEHLWLKKKGFHVPIGEWLKGEFLGVLKERLLANRAIRDWFRPQGIKELIEAQQHRASASREIWSLMQLAIWYNLFVERRGSRPSMAEDPLDWI</sequence>
<keyword evidence="8" id="KW-0436">Ligase</keyword>
<keyword evidence="5" id="KW-0067">ATP-binding</keyword>
<dbReference type="PROSITE" id="PS51278">
    <property type="entry name" value="GATASE_TYPE_2"/>
    <property type="match status" value="1"/>
</dbReference>
<evidence type="ECO:0000256" key="3">
    <source>
        <dbReference type="ARBA" id="ARBA00012737"/>
    </source>
</evidence>
<dbReference type="NCBIfam" id="TIGR01536">
    <property type="entry name" value="asn_synth_AEB"/>
    <property type="match status" value="1"/>
</dbReference>
<comment type="catalytic activity">
    <reaction evidence="7">
        <text>L-aspartate + L-glutamine + ATP + H2O = L-asparagine + L-glutamate + AMP + diphosphate + H(+)</text>
        <dbReference type="Rhea" id="RHEA:12228"/>
        <dbReference type="ChEBI" id="CHEBI:15377"/>
        <dbReference type="ChEBI" id="CHEBI:15378"/>
        <dbReference type="ChEBI" id="CHEBI:29985"/>
        <dbReference type="ChEBI" id="CHEBI:29991"/>
        <dbReference type="ChEBI" id="CHEBI:30616"/>
        <dbReference type="ChEBI" id="CHEBI:33019"/>
        <dbReference type="ChEBI" id="CHEBI:58048"/>
        <dbReference type="ChEBI" id="CHEBI:58359"/>
        <dbReference type="ChEBI" id="CHEBI:456215"/>
        <dbReference type="EC" id="6.3.5.4"/>
    </reaction>
</comment>
<comment type="pathway">
    <text evidence="1">Amino-acid biosynthesis; L-asparagine biosynthesis; L-asparagine from L-aspartate (L-Gln route): step 1/1.</text>
</comment>
<dbReference type="EMBL" id="CP048877">
    <property type="protein sequence ID" value="QIJ71133.1"/>
    <property type="molecule type" value="Genomic_DNA"/>
</dbReference>
<dbReference type="EC" id="6.3.5.4" evidence="3"/>
<dbReference type="Pfam" id="PF13537">
    <property type="entry name" value="GATase_7"/>
    <property type="match status" value="1"/>
</dbReference>
<evidence type="ECO:0000256" key="1">
    <source>
        <dbReference type="ARBA" id="ARBA00005187"/>
    </source>
</evidence>
<dbReference type="GO" id="GO:0005829">
    <property type="term" value="C:cytosol"/>
    <property type="evidence" value="ECO:0007669"/>
    <property type="project" value="TreeGrafter"/>
</dbReference>
<dbReference type="CDD" id="cd01991">
    <property type="entry name" value="Asn_synthase_B_C"/>
    <property type="match status" value="1"/>
</dbReference>
<dbReference type="AlphaFoldDB" id="A0A6G7PUM6"/>
<dbReference type="Proteomes" id="UP000502179">
    <property type="component" value="Chromosome"/>
</dbReference>
<dbReference type="InterPro" id="IPR029055">
    <property type="entry name" value="Ntn_hydrolases_N"/>
</dbReference>
<dbReference type="InterPro" id="IPR051786">
    <property type="entry name" value="ASN_synthetase/amidase"/>
</dbReference>
<evidence type="ECO:0000256" key="4">
    <source>
        <dbReference type="ARBA" id="ARBA00022741"/>
    </source>
</evidence>
<keyword evidence="9" id="KW-1185">Reference proteome</keyword>
<evidence type="ECO:0000313" key="9">
    <source>
        <dbReference type="Proteomes" id="UP000502179"/>
    </source>
</evidence>
<dbReference type="InterPro" id="IPR001962">
    <property type="entry name" value="Asn_synthase"/>
</dbReference>
<dbReference type="GO" id="GO:0004066">
    <property type="term" value="F:asparagine synthase (glutamine-hydrolyzing) activity"/>
    <property type="evidence" value="ECO:0007669"/>
    <property type="project" value="UniProtKB-EC"/>
</dbReference>
<dbReference type="PANTHER" id="PTHR43284:SF1">
    <property type="entry name" value="ASPARAGINE SYNTHETASE"/>
    <property type="match status" value="1"/>
</dbReference>
<dbReference type="Gene3D" id="3.60.20.10">
    <property type="entry name" value="Glutamine Phosphoribosylpyrophosphate, subunit 1, domain 1"/>
    <property type="match status" value="1"/>
</dbReference>
<dbReference type="Pfam" id="PF00733">
    <property type="entry name" value="Asn_synthase"/>
    <property type="match status" value="1"/>
</dbReference>
<dbReference type="KEGG" id="tav:G4V39_02075"/>
<evidence type="ECO:0000256" key="5">
    <source>
        <dbReference type="ARBA" id="ARBA00022840"/>
    </source>
</evidence>